<dbReference type="AlphaFoldDB" id="A0A179D774"/>
<dbReference type="RefSeq" id="WP_068669299.1">
    <property type="nucleotide sequence ID" value="NZ_LWLG01000002.1"/>
</dbReference>
<proteinExistence type="predicted"/>
<evidence type="ECO:0000313" key="3">
    <source>
        <dbReference type="Proteomes" id="UP000078390"/>
    </source>
</evidence>
<evidence type="ECO:0000313" key="2">
    <source>
        <dbReference type="EMBL" id="OAQ21458.1"/>
    </source>
</evidence>
<dbReference type="EMBL" id="LWLG01000002">
    <property type="protein sequence ID" value="OAQ21458.1"/>
    <property type="molecule type" value="Genomic_DNA"/>
</dbReference>
<organism evidence="2 3">
    <name type="scientific">Thermosulfurimonas dismutans</name>
    <dbReference type="NCBI Taxonomy" id="999894"/>
    <lineage>
        <taxon>Bacteria</taxon>
        <taxon>Pseudomonadati</taxon>
        <taxon>Thermodesulfobacteriota</taxon>
        <taxon>Thermodesulfobacteria</taxon>
        <taxon>Thermodesulfobacteriales</taxon>
        <taxon>Thermodesulfobacteriaceae</taxon>
        <taxon>Thermosulfurimonas</taxon>
    </lineage>
</organism>
<accession>A0A179D774</accession>
<reference evidence="2 3" key="1">
    <citation type="submission" date="2016-04" db="EMBL/GenBank/DDBJ databases">
        <title>Genome analysis of Thermosulfurimonas dismutans, the first thermophilic sulfur-disproportionating bacterium of the phylum Thermodesulfobacteria.</title>
        <authorList>
            <person name="Mardanov A.V."/>
            <person name="Beletsky A.V."/>
            <person name="Kadnikov V.V."/>
            <person name="Slobodkin A.I."/>
            <person name="Ravin N.V."/>
        </authorList>
    </citation>
    <scope>NUCLEOTIDE SEQUENCE [LARGE SCALE GENOMIC DNA]</scope>
    <source>
        <strain evidence="2 3">S95</strain>
    </source>
</reference>
<sequence>MAEKKVLFKSEEPKDRASVVAFLRDLVNRLEQGKFTFKRGAEEVSIEIPEQVVLEIKVEEKTKPGKNKRSLEIEIEWNEGEKAELTLE</sequence>
<protein>
    <recommendedName>
        <fullName evidence="1">Amphi-Trp domain-containing protein</fullName>
    </recommendedName>
</protein>
<name>A0A179D774_9BACT</name>
<dbReference type="OrthoDB" id="5471810at2"/>
<keyword evidence="3" id="KW-1185">Reference proteome</keyword>
<dbReference type="InterPro" id="IPR027598">
    <property type="entry name" value="Amphi-Trp_dom"/>
</dbReference>
<dbReference type="Proteomes" id="UP000078390">
    <property type="component" value="Unassembled WGS sequence"/>
</dbReference>
<dbReference type="STRING" id="999894.TDIS_0679"/>
<comment type="caution">
    <text evidence="2">The sequence shown here is derived from an EMBL/GenBank/DDBJ whole genome shotgun (WGS) entry which is preliminary data.</text>
</comment>
<feature type="domain" description="Amphi-Trp" evidence="1">
    <location>
        <begin position="1"/>
        <end position="84"/>
    </location>
</feature>
<gene>
    <name evidence="2" type="ORF">TDIS_0679</name>
</gene>
<dbReference type="Pfam" id="PF20068">
    <property type="entry name" value="Amphi-Trp"/>
    <property type="match status" value="1"/>
</dbReference>
<evidence type="ECO:0000259" key="1">
    <source>
        <dbReference type="Pfam" id="PF20068"/>
    </source>
</evidence>
<dbReference type="NCBIfam" id="TIGR04354">
    <property type="entry name" value="amphi-Trp"/>
    <property type="match status" value="1"/>
</dbReference>